<feature type="transmembrane region" description="Helical" evidence="1">
    <location>
        <begin position="36"/>
        <end position="56"/>
    </location>
</feature>
<dbReference type="Proteomes" id="UP000094469">
    <property type="component" value="Unassembled WGS sequence"/>
</dbReference>
<dbReference type="RefSeq" id="WP_069639600.1">
    <property type="nucleotide sequence ID" value="NZ_JAFBEZ010000017.1"/>
</dbReference>
<name>A0A1E5HDD3_9ENTE</name>
<protein>
    <submittedName>
        <fullName evidence="2">Uncharacterized protein</fullName>
    </submittedName>
</protein>
<comment type="caution">
    <text evidence="2">The sequence shown here is derived from an EMBL/GenBank/DDBJ whole genome shotgun (WGS) entry which is preliminary data.</text>
</comment>
<dbReference type="AlphaFoldDB" id="A0A1E5HDD3"/>
<keyword evidence="1" id="KW-0812">Transmembrane</keyword>
<evidence type="ECO:0000313" key="2">
    <source>
        <dbReference type="EMBL" id="OEG22953.1"/>
    </source>
</evidence>
<evidence type="ECO:0000256" key="1">
    <source>
        <dbReference type="SAM" id="Phobius"/>
    </source>
</evidence>
<evidence type="ECO:0000313" key="3">
    <source>
        <dbReference type="Proteomes" id="UP000094469"/>
    </source>
</evidence>
<keyword evidence="3" id="KW-1185">Reference proteome</keyword>
<reference evidence="3" key="1">
    <citation type="submission" date="2016-09" db="EMBL/GenBank/DDBJ databases">
        <authorList>
            <person name="Gulvik C.A."/>
        </authorList>
    </citation>
    <scope>NUCLEOTIDE SEQUENCE [LARGE SCALE GENOMIC DNA]</scope>
    <source>
        <strain evidence="3">LMG 26676</strain>
    </source>
</reference>
<keyword evidence="1" id="KW-0472">Membrane</keyword>
<gene>
    <name evidence="2" type="ORF">BCR24_13950</name>
</gene>
<proteinExistence type="predicted"/>
<dbReference type="OrthoDB" id="9925228at2"/>
<feature type="transmembrane region" description="Helical" evidence="1">
    <location>
        <begin position="12"/>
        <end position="30"/>
    </location>
</feature>
<keyword evidence="1" id="KW-1133">Transmembrane helix</keyword>
<accession>A0A1E5HDD3</accession>
<sequence>MIKIFKYGFYRYLKAIFVLVILVGGFFFAYKNELLNFEAIVLFILFAIFLMILVWWQLSSQIILKEGIITIKCFGMTIKEMKINNTIFKLNGYEDPNAYRSLTNKSEPYYCISTTDKNSKDHYKIKIYDKKDYLNFSSVLKKIVKLT</sequence>
<dbReference type="EMBL" id="MIKC01000009">
    <property type="protein sequence ID" value="OEG22953.1"/>
    <property type="molecule type" value="Genomic_DNA"/>
</dbReference>
<organism evidence="2 3">
    <name type="scientific">Enterococcus ureilyticus</name>
    <dbReference type="NCBI Taxonomy" id="1131292"/>
    <lineage>
        <taxon>Bacteria</taxon>
        <taxon>Bacillati</taxon>
        <taxon>Bacillota</taxon>
        <taxon>Bacilli</taxon>
        <taxon>Lactobacillales</taxon>
        <taxon>Enterococcaceae</taxon>
        <taxon>Enterococcus</taxon>
    </lineage>
</organism>